<accession>A0A1L3I5W6</accession>
<dbReference type="KEGG" id="php:PhaeoP97_02100"/>
<dbReference type="STRING" id="1844006.PhaeoP97_02100"/>
<dbReference type="Proteomes" id="UP000183859">
    <property type="component" value="Chromosome"/>
</dbReference>
<organism evidence="1 2">
    <name type="scientific">Phaeobacter porticola</name>
    <dbReference type="NCBI Taxonomy" id="1844006"/>
    <lineage>
        <taxon>Bacteria</taxon>
        <taxon>Pseudomonadati</taxon>
        <taxon>Pseudomonadota</taxon>
        <taxon>Alphaproteobacteria</taxon>
        <taxon>Rhodobacterales</taxon>
        <taxon>Roseobacteraceae</taxon>
        <taxon>Phaeobacter</taxon>
    </lineage>
</organism>
<protein>
    <submittedName>
        <fullName evidence="1">Uncharacterized protein</fullName>
    </submittedName>
</protein>
<dbReference type="EMBL" id="CP016364">
    <property type="protein sequence ID" value="APG47500.1"/>
    <property type="molecule type" value="Genomic_DNA"/>
</dbReference>
<evidence type="ECO:0000313" key="2">
    <source>
        <dbReference type="Proteomes" id="UP000183859"/>
    </source>
</evidence>
<dbReference type="AlphaFoldDB" id="A0A1L3I5W6"/>
<evidence type="ECO:0000313" key="1">
    <source>
        <dbReference type="EMBL" id="APG47500.1"/>
    </source>
</evidence>
<keyword evidence="2" id="KW-1185">Reference proteome</keyword>
<reference evidence="2" key="1">
    <citation type="submission" date="2016-07" db="EMBL/GenBank/DDBJ databases">
        <title>Phaeobacter portensis sp. nov., a tropodithietic acid producing bacterium isolated from a German harbor.</title>
        <authorList>
            <person name="Freese H.M."/>
            <person name="Bunk B."/>
            <person name="Breider S."/>
            <person name="Brinkhoff T."/>
        </authorList>
    </citation>
    <scope>NUCLEOTIDE SEQUENCE [LARGE SCALE GENOMIC DNA]</scope>
    <source>
        <strain evidence="2">P97</strain>
    </source>
</reference>
<gene>
    <name evidence="1" type="ORF">PhaeoP97_02100</name>
</gene>
<proteinExistence type="predicted"/>
<name>A0A1L3I5W6_9RHOB</name>
<sequence length="188" mass="21802">MIFCVIRAELTPRLASERLEAGESRLEKILQLIEDCRYSIHDLSRAVAKKKGEALRMNMPFELGLDMGRRRAPDPETNDKLFLIFEDKPYELKRCLSDLNGVDVEFHRCNFQLVIKKLRNFLRVEAGCNLPGASALEGEYYTFQAWMTEKKIYEGHTEVEATELPTQERLDEMQAWMQLGRPSEFVAP</sequence>